<gene>
    <name evidence="2" type="ORF">AVDCRST_MAG63-275</name>
</gene>
<dbReference type="AlphaFoldDB" id="A0A6J4H9Y8"/>
<protein>
    <submittedName>
        <fullName evidence="2">Uncharacterized protein</fullName>
    </submittedName>
</protein>
<dbReference type="EMBL" id="CADCTO010000038">
    <property type="protein sequence ID" value="CAA9217329.1"/>
    <property type="molecule type" value="Genomic_DNA"/>
</dbReference>
<accession>A0A6J4H9Y8</accession>
<feature type="chain" id="PRO_5026889906" evidence="1">
    <location>
        <begin position="25"/>
        <end position="124"/>
    </location>
</feature>
<evidence type="ECO:0000256" key="1">
    <source>
        <dbReference type="SAM" id="SignalP"/>
    </source>
</evidence>
<proteinExistence type="predicted"/>
<feature type="signal peptide" evidence="1">
    <location>
        <begin position="1"/>
        <end position="24"/>
    </location>
</feature>
<evidence type="ECO:0000313" key="2">
    <source>
        <dbReference type="EMBL" id="CAA9217329.1"/>
    </source>
</evidence>
<keyword evidence="1" id="KW-0732">Signal</keyword>
<name>A0A6J4H9Y8_9BACT</name>
<organism evidence="2">
    <name type="scientific">uncultured Armatimonadetes bacterium</name>
    <dbReference type="NCBI Taxonomy" id="157466"/>
    <lineage>
        <taxon>Bacteria</taxon>
        <taxon>Bacillati</taxon>
        <taxon>Armatimonadota</taxon>
        <taxon>environmental samples</taxon>
    </lineage>
</organism>
<dbReference type="PROSITE" id="PS51257">
    <property type="entry name" value="PROKAR_LIPOPROTEIN"/>
    <property type="match status" value="1"/>
</dbReference>
<reference evidence="2" key="1">
    <citation type="submission" date="2020-02" db="EMBL/GenBank/DDBJ databases">
        <authorList>
            <person name="Meier V. D."/>
        </authorList>
    </citation>
    <scope>NUCLEOTIDE SEQUENCE</scope>
    <source>
        <strain evidence="2">AVDCRST_MAG63</strain>
    </source>
</reference>
<sequence length="124" mass="13563">MMRRTLGTCLILLSAMLVGPLAGGCGGRSFDEIRRIVADPFSYESKDVNVKGRVINVFDPTRGLLGLSAYQVDDGTGRIWIISRTGAPSRGQEVGLKARVRRDLKIGNELFGGAVLNEIERSRR</sequence>